<accession>A0AC34F2U1</accession>
<organism evidence="1 2">
    <name type="scientific">Panagrolaimus sp. ES5</name>
    <dbReference type="NCBI Taxonomy" id="591445"/>
    <lineage>
        <taxon>Eukaryota</taxon>
        <taxon>Metazoa</taxon>
        <taxon>Ecdysozoa</taxon>
        <taxon>Nematoda</taxon>
        <taxon>Chromadorea</taxon>
        <taxon>Rhabditida</taxon>
        <taxon>Tylenchina</taxon>
        <taxon>Panagrolaimomorpha</taxon>
        <taxon>Panagrolaimoidea</taxon>
        <taxon>Panagrolaimidae</taxon>
        <taxon>Panagrolaimus</taxon>
    </lineage>
</organism>
<name>A0AC34F2U1_9BILA</name>
<reference evidence="2" key="1">
    <citation type="submission" date="2022-11" db="UniProtKB">
        <authorList>
            <consortium name="WormBaseParasite"/>
        </authorList>
    </citation>
    <scope>IDENTIFICATION</scope>
</reference>
<dbReference type="WBParaSite" id="ES5_v2.g11361.t1">
    <property type="protein sequence ID" value="ES5_v2.g11361.t1"/>
    <property type="gene ID" value="ES5_v2.g11361"/>
</dbReference>
<protein>
    <submittedName>
        <fullName evidence="2">Protein kinase domain-containing protein</fullName>
    </submittedName>
</protein>
<evidence type="ECO:0000313" key="2">
    <source>
        <dbReference type="WBParaSite" id="ES5_v2.g11361.t1"/>
    </source>
</evidence>
<dbReference type="Proteomes" id="UP000887579">
    <property type="component" value="Unplaced"/>
</dbReference>
<proteinExistence type="predicted"/>
<evidence type="ECO:0000313" key="1">
    <source>
        <dbReference type="Proteomes" id="UP000887579"/>
    </source>
</evidence>
<sequence length="284" mass="32952">MLTLFGLDNVEIEGEKYDRTGTVLGKGTFGTVEKLKKNGEYFALKSINKEGDLYLLLEFAPNGNLNDYMINNVMPIHRGFLFFYQIITGVKYLHFEKEIVHRDLKPENILLDKYLNVKIADFGLARRFEGERMSTHCGSTGYRAPEILADTYDGFKADIFSLGVILDDIIAYFKTDMTGFKKLSKEMRRYDPLQRPSLDYINTELNTLSKPFVTISDMLNDLNYKTFFLHVFKIKTDGKLGEYYKLSDDEIYEAAVYSFFYQLSFLNVFDINSMDQMIEVTFLN</sequence>